<protein>
    <submittedName>
        <fullName evidence="1">Uncharacterized protein</fullName>
    </submittedName>
</protein>
<evidence type="ECO:0000313" key="2">
    <source>
        <dbReference type="Proteomes" id="UP000216913"/>
    </source>
</evidence>
<keyword evidence="2" id="KW-1185">Reference proteome</keyword>
<sequence>MVTLDWQNDLQAQGVRFKVLAHVFSVLRHDVIGPISNAALAAAMLHQVPEDATNVVAQARHERLVGDMESLLDEGVASLRGLDDWLIDRQRTVASGKLLAECRRLVFTRLMATGKQIHLPETEEGPDLPEFSARYVMIAWLLALVDTLPEGQAVTIESVGPGFWTAQPGRAEPPQPWDGQPEPVRANEMQWLANAGGWIAECGDTLWTLRCPPGAASAA</sequence>
<gene>
    <name evidence="1" type="ORF">CAL25_13280</name>
</gene>
<dbReference type="Proteomes" id="UP000216913">
    <property type="component" value="Unassembled WGS sequence"/>
</dbReference>
<proteinExistence type="predicted"/>
<evidence type="ECO:0000313" key="1">
    <source>
        <dbReference type="EMBL" id="OZI50283.1"/>
    </source>
</evidence>
<comment type="caution">
    <text evidence="1">The sequence shown here is derived from an EMBL/GenBank/DDBJ whole genome shotgun (WGS) entry which is preliminary data.</text>
</comment>
<accession>A0A261TNU2</accession>
<dbReference type="OrthoDB" id="8639138at2"/>
<dbReference type="RefSeq" id="WP_094800632.1">
    <property type="nucleotide sequence ID" value="NZ_NEVN01000007.1"/>
</dbReference>
<dbReference type="EMBL" id="NEVP01000007">
    <property type="protein sequence ID" value="OZI50283.1"/>
    <property type="molecule type" value="Genomic_DNA"/>
</dbReference>
<organism evidence="1 2">
    <name type="scientific">Bordetella genomosp. 5</name>
    <dbReference type="NCBI Taxonomy" id="1395608"/>
    <lineage>
        <taxon>Bacteria</taxon>
        <taxon>Pseudomonadati</taxon>
        <taxon>Pseudomonadota</taxon>
        <taxon>Betaproteobacteria</taxon>
        <taxon>Burkholderiales</taxon>
        <taxon>Alcaligenaceae</taxon>
        <taxon>Bordetella</taxon>
    </lineage>
</organism>
<name>A0A261TNU2_9BORD</name>
<reference evidence="1 2" key="1">
    <citation type="submission" date="2017-05" db="EMBL/GenBank/DDBJ databases">
        <title>Complete and WGS of Bordetella genogroups.</title>
        <authorList>
            <person name="Spilker T."/>
            <person name="LiPuma J."/>
        </authorList>
    </citation>
    <scope>NUCLEOTIDE SEQUENCE [LARGE SCALE GENOMIC DNA]</scope>
    <source>
        <strain evidence="1 2">AU10456</strain>
    </source>
</reference>
<dbReference type="AlphaFoldDB" id="A0A261TNU2"/>